<protein>
    <submittedName>
        <fullName evidence="1">Uncharacterized protein YukE</fullName>
    </submittedName>
</protein>
<evidence type="ECO:0000313" key="2">
    <source>
        <dbReference type="Proteomes" id="UP000577707"/>
    </source>
</evidence>
<dbReference type="SUPFAM" id="SSF140453">
    <property type="entry name" value="EsxAB dimer-like"/>
    <property type="match status" value="1"/>
</dbReference>
<dbReference type="Proteomes" id="UP000577707">
    <property type="component" value="Unassembled WGS sequence"/>
</dbReference>
<evidence type="ECO:0000313" key="1">
    <source>
        <dbReference type="EMBL" id="MBB3091720.1"/>
    </source>
</evidence>
<name>A0A7W5FB06_9ACTN</name>
<accession>A0A7W5FB06</accession>
<dbReference type="Gene3D" id="1.10.287.1060">
    <property type="entry name" value="ESAT-6-like"/>
    <property type="match status" value="1"/>
</dbReference>
<dbReference type="EMBL" id="JACHXG010000012">
    <property type="protein sequence ID" value="MBB3091720.1"/>
    <property type="molecule type" value="Genomic_DNA"/>
</dbReference>
<comment type="caution">
    <text evidence="1">The sequence shown here is derived from an EMBL/GenBank/DDBJ whole genome shotgun (WGS) entry which is preliminary data.</text>
</comment>
<sequence length="102" mass="10760">MGAEVTLEADEQALLELSTMLEGTAAELRTFFDRIAEDVTALIAGWQTTGEDQSRQAHDQAQSALVAAGGRSADALDKIAQAVASYAEKVHDTEVRNVAAIG</sequence>
<dbReference type="InterPro" id="IPR036689">
    <property type="entry name" value="ESAT-6-like_sf"/>
</dbReference>
<dbReference type="RefSeq" id="WP_183550460.1">
    <property type="nucleotide sequence ID" value="NZ_BMQT01000015.1"/>
</dbReference>
<keyword evidence="2" id="KW-1185">Reference proteome</keyword>
<reference evidence="1 2" key="1">
    <citation type="submission" date="2020-08" db="EMBL/GenBank/DDBJ databases">
        <title>Genomic Encyclopedia of Type Strains, Phase III (KMG-III): the genomes of soil and plant-associated and newly described type strains.</title>
        <authorList>
            <person name="Whitman W."/>
        </authorList>
    </citation>
    <scope>NUCLEOTIDE SEQUENCE [LARGE SCALE GENOMIC DNA]</scope>
    <source>
        <strain evidence="1 2">CECT 3302</strain>
    </source>
</reference>
<organism evidence="1 2">
    <name type="scientific">Nocardioides albus</name>
    <dbReference type="NCBI Taxonomy" id="1841"/>
    <lineage>
        <taxon>Bacteria</taxon>
        <taxon>Bacillati</taxon>
        <taxon>Actinomycetota</taxon>
        <taxon>Actinomycetes</taxon>
        <taxon>Propionibacteriales</taxon>
        <taxon>Nocardioidaceae</taxon>
        <taxon>Nocardioides</taxon>
    </lineage>
</organism>
<gene>
    <name evidence="1" type="ORF">FHS12_004695</name>
</gene>
<proteinExistence type="predicted"/>
<dbReference type="AlphaFoldDB" id="A0A7W5FB06"/>